<evidence type="ECO:0000313" key="11">
    <source>
        <dbReference type="EMBL" id="QKJ20846.1"/>
    </source>
</evidence>
<dbReference type="EMBL" id="CP054038">
    <property type="protein sequence ID" value="QKJ20846.1"/>
    <property type="molecule type" value="Genomic_DNA"/>
</dbReference>
<feature type="region of interest" description="Disordered" evidence="8">
    <location>
        <begin position="231"/>
        <end position="267"/>
    </location>
</feature>
<evidence type="ECO:0000259" key="10">
    <source>
        <dbReference type="Pfam" id="PF07885"/>
    </source>
</evidence>
<reference evidence="11 12" key="1">
    <citation type="submission" date="2020-05" db="EMBL/GenBank/DDBJ databases">
        <title>Strain PA2F3 complete genome.</title>
        <authorList>
            <person name="Kim Y.-S."/>
            <person name="Kim S.-J."/>
            <person name="Jung H.-k."/>
            <person name="Kim S.-E."/>
            <person name="Kim K.-H."/>
        </authorList>
    </citation>
    <scope>NUCLEOTIDE SEQUENCE [LARGE SCALE GENOMIC DNA]</scope>
    <source>
        <strain evidence="11 12">PA2F3</strain>
    </source>
</reference>
<protein>
    <submittedName>
        <fullName evidence="11">Two pore domain potassium channel family protein</fullName>
    </submittedName>
</protein>
<dbReference type="InterPro" id="IPR028325">
    <property type="entry name" value="VG_K_chnl"/>
</dbReference>
<evidence type="ECO:0000256" key="3">
    <source>
        <dbReference type="ARBA" id="ARBA00022692"/>
    </source>
</evidence>
<feature type="transmembrane region" description="Helical" evidence="9">
    <location>
        <begin position="108"/>
        <end position="131"/>
    </location>
</feature>
<evidence type="ECO:0000256" key="8">
    <source>
        <dbReference type="SAM" id="MobiDB-lite"/>
    </source>
</evidence>
<keyword evidence="2" id="KW-0813">Transport</keyword>
<name>A0A7D4U9L4_9MICO</name>
<feature type="transmembrane region" description="Helical" evidence="9">
    <location>
        <begin position="143"/>
        <end position="162"/>
    </location>
</feature>
<gene>
    <name evidence="11" type="ORF">HQM25_16745</name>
</gene>
<evidence type="ECO:0000256" key="7">
    <source>
        <dbReference type="ARBA" id="ARBA00023303"/>
    </source>
</evidence>
<accession>A0A7D4U9L4</accession>
<dbReference type="Pfam" id="PF07885">
    <property type="entry name" value="Ion_trans_2"/>
    <property type="match status" value="1"/>
</dbReference>
<evidence type="ECO:0000256" key="5">
    <source>
        <dbReference type="ARBA" id="ARBA00023065"/>
    </source>
</evidence>
<dbReference type="GO" id="GO:0008076">
    <property type="term" value="C:voltage-gated potassium channel complex"/>
    <property type="evidence" value="ECO:0007669"/>
    <property type="project" value="InterPro"/>
</dbReference>
<feature type="transmembrane region" description="Helical" evidence="9">
    <location>
        <begin position="12"/>
        <end position="31"/>
    </location>
</feature>
<feature type="transmembrane region" description="Helical" evidence="9">
    <location>
        <begin position="174"/>
        <end position="199"/>
    </location>
</feature>
<dbReference type="SUPFAM" id="SSF81324">
    <property type="entry name" value="Voltage-gated potassium channels"/>
    <property type="match status" value="1"/>
</dbReference>
<dbReference type="AlphaFoldDB" id="A0A7D4U9L4"/>
<dbReference type="PANTHER" id="PTHR11537">
    <property type="entry name" value="VOLTAGE-GATED POTASSIUM CHANNEL"/>
    <property type="match status" value="1"/>
</dbReference>
<dbReference type="InterPro" id="IPR027359">
    <property type="entry name" value="Volt_channel_dom_sf"/>
</dbReference>
<sequence length="267" mass="28322">MDEYTWHKRTSVALMVASLAYLVAYSWRVIFDLGGPGRLVATTIVLVTWLMFIVDYLVRLSLADQRGRWFRHNLPALAFALIPVLRLVRLLRVLTRVPGMATSAGSILRVQILVYGVGAAAVLIYIASLAVLEAERRAPDATITTFAIAIWWACVTVTTTGFGDYVPVTGAGQWVAVGLMFGGVALAGIITAALASWVVERASRDRDDDEPATRAQVRGLELQIAALTERLGPAGSSAPAPGPGPGSPPPPIPPAVPPGPPGPSAPR</sequence>
<dbReference type="Gene3D" id="1.20.120.350">
    <property type="entry name" value="Voltage-gated potassium channels. Chain C"/>
    <property type="match status" value="1"/>
</dbReference>
<feature type="compositionally biased region" description="Pro residues" evidence="8">
    <location>
        <begin position="240"/>
        <end position="267"/>
    </location>
</feature>
<dbReference type="InterPro" id="IPR013099">
    <property type="entry name" value="K_chnl_dom"/>
</dbReference>
<evidence type="ECO:0000313" key="12">
    <source>
        <dbReference type="Proteomes" id="UP000502498"/>
    </source>
</evidence>
<evidence type="ECO:0000256" key="6">
    <source>
        <dbReference type="ARBA" id="ARBA00023136"/>
    </source>
</evidence>
<dbReference type="PANTHER" id="PTHR11537:SF254">
    <property type="entry name" value="POTASSIUM VOLTAGE-GATED CHANNEL PROTEIN SHAB"/>
    <property type="match status" value="1"/>
</dbReference>
<dbReference type="Proteomes" id="UP000502498">
    <property type="component" value="Chromosome"/>
</dbReference>
<dbReference type="Gene3D" id="1.10.287.70">
    <property type="match status" value="1"/>
</dbReference>
<feature type="transmembrane region" description="Helical" evidence="9">
    <location>
        <begin position="70"/>
        <end position="88"/>
    </location>
</feature>
<keyword evidence="3 9" id="KW-0812">Transmembrane</keyword>
<keyword evidence="7 11" id="KW-0407">Ion channel</keyword>
<proteinExistence type="predicted"/>
<evidence type="ECO:0000256" key="9">
    <source>
        <dbReference type="SAM" id="Phobius"/>
    </source>
</evidence>
<evidence type="ECO:0000256" key="2">
    <source>
        <dbReference type="ARBA" id="ARBA00022448"/>
    </source>
</evidence>
<dbReference type="GO" id="GO:0001508">
    <property type="term" value="P:action potential"/>
    <property type="evidence" value="ECO:0007669"/>
    <property type="project" value="TreeGrafter"/>
</dbReference>
<organism evidence="11 12">
    <name type="scientific">Microbacterium hominis</name>
    <dbReference type="NCBI Taxonomy" id="162426"/>
    <lineage>
        <taxon>Bacteria</taxon>
        <taxon>Bacillati</taxon>
        <taxon>Actinomycetota</taxon>
        <taxon>Actinomycetes</taxon>
        <taxon>Micrococcales</taxon>
        <taxon>Microbacteriaceae</taxon>
        <taxon>Microbacterium</taxon>
    </lineage>
</organism>
<evidence type="ECO:0000256" key="4">
    <source>
        <dbReference type="ARBA" id="ARBA00022989"/>
    </source>
</evidence>
<comment type="subcellular location">
    <subcellularLocation>
        <location evidence="1">Membrane</location>
        <topology evidence="1">Multi-pass membrane protein</topology>
    </subcellularLocation>
</comment>
<keyword evidence="4 9" id="KW-1133">Transmembrane helix</keyword>
<feature type="domain" description="Potassium channel" evidence="10">
    <location>
        <begin position="132"/>
        <end position="199"/>
    </location>
</feature>
<keyword evidence="5" id="KW-0406">Ion transport</keyword>
<dbReference type="Gene3D" id="1.20.5.110">
    <property type="match status" value="1"/>
</dbReference>
<dbReference type="GO" id="GO:0005249">
    <property type="term" value="F:voltage-gated potassium channel activity"/>
    <property type="evidence" value="ECO:0007669"/>
    <property type="project" value="InterPro"/>
</dbReference>
<evidence type="ECO:0000256" key="1">
    <source>
        <dbReference type="ARBA" id="ARBA00004141"/>
    </source>
</evidence>
<keyword evidence="6 9" id="KW-0472">Membrane</keyword>
<dbReference type="RefSeq" id="WP_172991271.1">
    <property type="nucleotide sequence ID" value="NZ_CP054038.1"/>
</dbReference>
<feature type="transmembrane region" description="Helical" evidence="9">
    <location>
        <begin position="37"/>
        <end position="58"/>
    </location>
</feature>